<feature type="region of interest" description="Disordered" evidence="1">
    <location>
        <begin position="26"/>
        <end position="53"/>
    </location>
</feature>
<feature type="region of interest" description="Disordered" evidence="1">
    <location>
        <begin position="1"/>
        <end position="20"/>
    </location>
</feature>
<dbReference type="AlphaFoldDB" id="A0A5B7IQL1"/>
<organism evidence="2 3">
    <name type="scientific">Portunus trituberculatus</name>
    <name type="common">Swimming crab</name>
    <name type="synonym">Neptunus trituberculatus</name>
    <dbReference type="NCBI Taxonomy" id="210409"/>
    <lineage>
        <taxon>Eukaryota</taxon>
        <taxon>Metazoa</taxon>
        <taxon>Ecdysozoa</taxon>
        <taxon>Arthropoda</taxon>
        <taxon>Crustacea</taxon>
        <taxon>Multicrustacea</taxon>
        <taxon>Malacostraca</taxon>
        <taxon>Eumalacostraca</taxon>
        <taxon>Eucarida</taxon>
        <taxon>Decapoda</taxon>
        <taxon>Pleocyemata</taxon>
        <taxon>Brachyura</taxon>
        <taxon>Eubrachyura</taxon>
        <taxon>Portunoidea</taxon>
        <taxon>Portunidae</taxon>
        <taxon>Portuninae</taxon>
        <taxon>Portunus</taxon>
    </lineage>
</organism>
<name>A0A5B7IQL1_PORTR</name>
<evidence type="ECO:0000313" key="2">
    <source>
        <dbReference type="EMBL" id="MPC84379.1"/>
    </source>
</evidence>
<proteinExistence type="predicted"/>
<sequence>MSWTNPATYVTSEVRGEAEVTRSLGNTRAPAKGHPARGHSAGGGGCGSGGGEETKVAMMTTG</sequence>
<feature type="compositionally biased region" description="Polar residues" evidence="1">
    <location>
        <begin position="1"/>
        <end position="11"/>
    </location>
</feature>
<keyword evidence="3" id="KW-1185">Reference proteome</keyword>
<feature type="compositionally biased region" description="Gly residues" evidence="1">
    <location>
        <begin position="40"/>
        <end position="51"/>
    </location>
</feature>
<reference evidence="2 3" key="1">
    <citation type="submission" date="2019-05" db="EMBL/GenBank/DDBJ databases">
        <title>Another draft genome of Portunus trituberculatus and its Hox gene families provides insights of decapod evolution.</title>
        <authorList>
            <person name="Jeong J.-H."/>
            <person name="Song I."/>
            <person name="Kim S."/>
            <person name="Choi T."/>
            <person name="Kim D."/>
            <person name="Ryu S."/>
            <person name="Kim W."/>
        </authorList>
    </citation>
    <scope>NUCLEOTIDE SEQUENCE [LARGE SCALE GENOMIC DNA]</scope>
    <source>
        <tissue evidence="2">Muscle</tissue>
    </source>
</reference>
<accession>A0A5B7IQL1</accession>
<comment type="caution">
    <text evidence="2">The sequence shown here is derived from an EMBL/GenBank/DDBJ whole genome shotgun (WGS) entry which is preliminary data.</text>
</comment>
<evidence type="ECO:0000256" key="1">
    <source>
        <dbReference type="SAM" id="MobiDB-lite"/>
    </source>
</evidence>
<gene>
    <name evidence="2" type="ORF">E2C01_079117</name>
</gene>
<protein>
    <submittedName>
        <fullName evidence="2">Uncharacterized protein</fullName>
    </submittedName>
</protein>
<evidence type="ECO:0000313" key="3">
    <source>
        <dbReference type="Proteomes" id="UP000324222"/>
    </source>
</evidence>
<dbReference type="EMBL" id="VSRR010065323">
    <property type="protein sequence ID" value="MPC84379.1"/>
    <property type="molecule type" value="Genomic_DNA"/>
</dbReference>
<dbReference type="Proteomes" id="UP000324222">
    <property type="component" value="Unassembled WGS sequence"/>
</dbReference>